<sequence>MTKFFHDHSSDDEELVDFLKNYCPATPSEQFDTEEQLFRAIAQEKKSSHNKYFSWRWAIPTSLITGMLVFWGVSTSQRITPQVAQEEGELDAFIMEVWSYSSMDQNQEFDPDSDFVTLGNEF</sequence>
<dbReference type="STRING" id="292563.Cyast_0784"/>
<gene>
    <name evidence="2" type="ordered locus">Cyast_0784</name>
</gene>
<proteinExistence type="predicted"/>
<organism evidence="2 3">
    <name type="scientific">Cyanobacterium stanieri (strain ATCC 29140 / PCC 7202)</name>
    <dbReference type="NCBI Taxonomy" id="292563"/>
    <lineage>
        <taxon>Bacteria</taxon>
        <taxon>Bacillati</taxon>
        <taxon>Cyanobacteriota</taxon>
        <taxon>Cyanophyceae</taxon>
        <taxon>Oscillatoriophycideae</taxon>
        <taxon>Chroococcales</taxon>
        <taxon>Geminocystaceae</taxon>
        <taxon>Cyanobacterium</taxon>
    </lineage>
</organism>
<reference evidence="3" key="1">
    <citation type="journal article" date="2013" name="Proc. Natl. Acad. Sci. U.S.A.">
        <title>Improving the coverage of the cyanobacterial phylum using diversity-driven genome sequencing.</title>
        <authorList>
            <person name="Shih P.M."/>
            <person name="Wu D."/>
            <person name="Latifi A."/>
            <person name="Axen S.D."/>
            <person name="Fewer D.P."/>
            <person name="Talla E."/>
            <person name="Calteau A."/>
            <person name="Cai F."/>
            <person name="Tandeau de Marsac N."/>
            <person name="Rippka R."/>
            <person name="Herdman M."/>
            <person name="Sivonen K."/>
            <person name="Coursin T."/>
            <person name="Laurent T."/>
            <person name="Goodwin L."/>
            <person name="Nolan M."/>
            <person name="Davenport K.W."/>
            <person name="Han C.S."/>
            <person name="Rubin E.M."/>
            <person name="Eisen J.A."/>
            <person name="Woyke T."/>
            <person name="Gugger M."/>
            <person name="Kerfeld C.A."/>
        </authorList>
    </citation>
    <scope>NUCLEOTIDE SEQUENCE [LARGE SCALE GENOMIC DNA]</scope>
    <source>
        <strain evidence="3">ATCC 29140 / PCC 7202</strain>
    </source>
</reference>
<keyword evidence="3" id="KW-1185">Reference proteome</keyword>
<keyword evidence="1" id="KW-0812">Transmembrane</keyword>
<dbReference type="KEGG" id="csn:Cyast_0784"/>
<keyword evidence="1" id="KW-0472">Membrane</keyword>
<dbReference type="BioCyc" id="CSTA292563:G1353-790-MONOMER"/>
<dbReference type="EMBL" id="CP003940">
    <property type="protein sequence ID" value="AFZ46756.1"/>
    <property type="molecule type" value="Genomic_DNA"/>
</dbReference>
<accession>K9YII3</accession>
<dbReference type="eggNOG" id="ENOG5033AHP">
    <property type="taxonomic scope" value="Bacteria"/>
</dbReference>
<evidence type="ECO:0000313" key="2">
    <source>
        <dbReference type="EMBL" id="AFZ46756.1"/>
    </source>
</evidence>
<name>K9YII3_CYASC</name>
<dbReference type="AlphaFoldDB" id="K9YII3"/>
<evidence type="ECO:0000313" key="3">
    <source>
        <dbReference type="Proteomes" id="UP000010483"/>
    </source>
</evidence>
<feature type="transmembrane region" description="Helical" evidence="1">
    <location>
        <begin position="55"/>
        <end position="73"/>
    </location>
</feature>
<evidence type="ECO:0000256" key="1">
    <source>
        <dbReference type="SAM" id="Phobius"/>
    </source>
</evidence>
<protein>
    <submittedName>
        <fullName evidence="2">Uncharacterized protein</fullName>
    </submittedName>
</protein>
<dbReference type="Proteomes" id="UP000010483">
    <property type="component" value="Chromosome"/>
</dbReference>
<dbReference type="HOGENOM" id="CLU_149312_0_0_3"/>
<keyword evidence="1" id="KW-1133">Transmembrane helix</keyword>